<evidence type="ECO:0000256" key="3">
    <source>
        <dbReference type="ARBA" id="ARBA00022475"/>
    </source>
</evidence>
<evidence type="ECO:0000256" key="12">
    <source>
        <dbReference type="SAM" id="Phobius"/>
    </source>
</evidence>
<dbReference type="GO" id="GO:0005886">
    <property type="term" value="C:plasma membrane"/>
    <property type="evidence" value="ECO:0007669"/>
    <property type="project" value="UniProtKB-SubCell"/>
</dbReference>
<feature type="domain" description="G-protein coupled receptors family 1 profile" evidence="13">
    <location>
        <begin position="2"/>
        <end position="251"/>
    </location>
</feature>
<keyword evidence="7 12" id="KW-1133">Transmembrane helix</keyword>
<dbReference type="KEGG" id="emc:129339407"/>
<keyword evidence="9 12" id="KW-0472">Membrane</keyword>
<dbReference type="PROSITE" id="PS50262">
    <property type="entry name" value="G_PROTEIN_RECEP_F1_2"/>
    <property type="match status" value="1"/>
</dbReference>
<dbReference type="RefSeq" id="XP_054849961.1">
    <property type="nucleotide sequence ID" value="XM_054993986.1"/>
</dbReference>
<keyword evidence="3" id="KW-1003">Cell membrane</keyword>
<evidence type="ECO:0000256" key="5">
    <source>
        <dbReference type="ARBA" id="ARBA00022692"/>
    </source>
</evidence>
<proteinExistence type="predicted"/>
<organism evidence="14 15">
    <name type="scientific">Eublepharis macularius</name>
    <name type="common">Leopard gecko</name>
    <name type="synonym">Cyrtodactylus macularius</name>
    <dbReference type="NCBI Taxonomy" id="481883"/>
    <lineage>
        <taxon>Eukaryota</taxon>
        <taxon>Metazoa</taxon>
        <taxon>Chordata</taxon>
        <taxon>Craniata</taxon>
        <taxon>Vertebrata</taxon>
        <taxon>Euteleostomi</taxon>
        <taxon>Lepidosauria</taxon>
        <taxon>Squamata</taxon>
        <taxon>Bifurcata</taxon>
        <taxon>Gekkota</taxon>
        <taxon>Eublepharidae</taxon>
        <taxon>Eublepharinae</taxon>
        <taxon>Eublepharis</taxon>
    </lineage>
</organism>
<keyword evidence="14" id="KW-1185">Reference proteome</keyword>
<keyword evidence="4" id="KW-0716">Sensory transduction</keyword>
<feature type="transmembrane region" description="Helical" evidence="12">
    <location>
        <begin position="158"/>
        <end position="182"/>
    </location>
</feature>
<evidence type="ECO:0000256" key="8">
    <source>
        <dbReference type="ARBA" id="ARBA00023040"/>
    </source>
</evidence>
<dbReference type="Gene3D" id="1.20.1070.10">
    <property type="entry name" value="Rhodopsin 7-helix transmembrane proteins"/>
    <property type="match status" value="1"/>
</dbReference>
<keyword evidence="10" id="KW-0675">Receptor</keyword>
<dbReference type="InterPro" id="IPR017452">
    <property type="entry name" value="GPCR_Rhodpsn_7TM"/>
</dbReference>
<dbReference type="InterPro" id="IPR000276">
    <property type="entry name" value="GPCR_Rhodpsn"/>
</dbReference>
<dbReference type="PANTHER" id="PTHR26452">
    <property type="entry name" value="OLFACTORY RECEPTOR"/>
    <property type="match status" value="1"/>
</dbReference>
<gene>
    <name evidence="15" type="primary">LOC129339407</name>
</gene>
<keyword evidence="11" id="KW-0807">Transducer</keyword>
<dbReference type="FunFam" id="1.20.1070.10:FF:000037">
    <property type="entry name" value="Olfactory receptor"/>
    <property type="match status" value="1"/>
</dbReference>
<evidence type="ECO:0000256" key="9">
    <source>
        <dbReference type="ARBA" id="ARBA00023136"/>
    </source>
</evidence>
<dbReference type="GO" id="GO:0004984">
    <property type="term" value="F:olfactory receptor activity"/>
    <property type="evidence" value="ECO:0007669"/>
    <property type="project" value="InterPro"/>
</dbReference>
<evidence type="ECO:0000256" key="11">
    <source>
        <dbReference type="ARBA" id="ARBA00023224"/>
    </source>
</evidence>
<evidence type="ECO:0000313" key="15">
    <source>
        <dbReference type="RefSeq" id="XP_054849961.1"/>
    </source>
</evidence>
<dbReference type="Proteomes" id="UP001190640">
    <property type="component" value="Chromosome 12"/>
</dbReference>
<dbReference type="GeneID" id="129339407"/>
<protein>
    <submittedName>
        <fullName evidence="15">Olfactory receptor 14A16-like</fullName>
    </submittedName>
</protein>
<evidence type="ECO:0000259" key="13">
    <source>
        <dbReference type="PROSITE" id="PS50262"/>
    </source>
</evidence>
<evidence type="ECO:0000256" key="1">
    <source>
        <dbReference type="ARBA" id="ARBA00002936"/>
    </source>
</evidence>
<dbReference type="Pfam" id="PF13853">
    <property type="entry name" value="7tm_4"/>
    <property type="match status" value="1"/>
</dbReference>
<feature type="transmembrane region" description="Helical" evidence="12">
    <location>
        <begin position="93"/>
        <end position="115"/>
    </location>
</feature>
<evidence type="ECO:0000256" key="2">
    <source>
        <dbReference type="ARBA" id="ARBA00004651"/>
    </source>
</evidence>
<reference evidence="15" key="1">
    <citation type="submission" date="2025-08" db="UniProtKB">
        <authorList>
            <consortium name="RefSeq"/>
        </authorList>
    </citation>
    <scope>IDENTIFICATION</scope>
    <source>
        <tissue evidence="15">Blood</tissue>
    </source>
</reference>
<feature type="transmembrane region" description="Helical" evidence="12">
    <location>
        <begin position="233"/>
        <end position="251"/>
    </location>
</feature>
<evidence type="ECO:0000256" key="10">
    <source>
        <dbReference type="ARBA" id="ARBA00023170"/>
    </source>
</evidence>
<evidence type="ECO:0000256" key="4">
    <source>
        <dbReference type="ARBA" id="ARBA00022606"/>
    </source>
</evidence>
<keyword evidence="6" id="KW-0552">Olfaction</keyword>
<name>A0AA97LCK8_EUBMA</name>
<dbReference type="AlphaFoldDB" id="A0AA97LCK8"/>
<dbReference type="InterPro" id="IPR050516">
    <property type="entry name" value="Olfactory_GPCR"/>
</dbReference>
<accession>A0AA97LCK8</accession>
<evidence type="ECO:0000313" key="14">
    <source>
        <dbReference type="Proteomes" id="UP001190640"/>
    </source>
</evidence>
<dbReference type="PROSITE" id="PS00237">
    <property type="entry name" value="G_PROTEIN_RECEP_F1_1"/>
    <property type="match status" value="1"/>
</dbReference>
<evidence type="ECO:0000256" key="7">
    <source>
        <dbReference type="ARBA" id="ARBA00022989"/>
    </source>
</evidence>
<keyword evidence="5 12" id="KW-0812">Transmembrane</keyword>
<sequence length="267" mass="30391">MGNFFIIISVALIPHLHTPMYFFLAVLSSVDTCFISSTVPNSMVNFLINDNRISFWECVSLPFFVTVCATAEISLLTVMAYDRYVAICHPLQYTLIMNWNACFQMAAAALVFNLINGMIQTANTFRLHFCWSNVVEQYFCDIPQLLRISCTDTKFNEIFTFVCVLTLGSICSVLILVSYGYIFSTVFKIQSDRGKYKAFSTCIPHLTMFSLFVFTGTFTYMRPQEMLSPSVDLFAAVLHAVLPPLTTLIIYTPRNKDIQVVLKYRSE</sequence>
<feature type="transmembrane region" description="Helical" evidence="12">
    <location>
        <begin position="203"/>
        <end position="221"/>
    </location>
</feature>
<evidence type="ECO:0000256" key="6">
    <source>
        <dbReference type="ARBA" id="ARBA00022725"/>
    </source>
</evidence>
<feature type="transmembrane region" description="Helical" evidence="12">
    <location>
        <begin position="59"/>
        <end position="81"/>
    </location>
</feature>
<dbReference type="GO" id="GO:0004930">
    <property type="term" value="F:G protein-coupled receptor activity"/>
    <property type="evidence" value="ECO:0007669"/>
    <property type="project" value="UniProtKB-KW"/>
</dbReference>
<dbReference type="InterPro" id="IPR000725">
    <property type="entry name" value="Olfact_rcpt"/>
</dbReference>
<dbReference type="PRINTS" id="PR00245">
    <property type="entry name" value="OLFACTORYR"/>
</dbReference>
<dbReference type="SUPFAM" id="SSF81321">
    <property type="entry name" value="Family A G protein-coupled receptor-like"/>
    <property type="match status" value="1"/>
</dbReference>
<comment type="subcellular location">
    <subcellularLocation>
        <location evidence="2">Cell membrane</location>
        <topology evidence="2">Multi-pass membrane protein</topology>
    </subcellularLocation>
</comment>
<keyword evidence="8" id="KW-0297">G-protein coupled receptor</keyword>
<comment type="function">
    <text evidence="1">Odorant receptor.</text>
</comment>